<evidence type="ECO:0000313" key="2">
    <source>
        <dbReference type="EMBL" id="GAA1719160.1"/>
    </source>
</evidence>
<evidence type="ECO:0000256" key="1">
    <source>
        <dbReference type="SAM" id="Phobius"/>
    </source>
</evidence>
<proteinExistence type="predicted"/>
<feature type="transmembrane region" description="Helical" evidence="1">
    <location>
        <begin position="54"/>
        <end position="72"/>
    </location>
</feature>
<feature type="transmembrane region" description="Helical" evidence="1">
    <location>
        <begin position="119"/>
        <end position="138"/>
    </location>
</feature>
<keyword evidence="1" id="KW-0812">Transmembrane</keyword>
<feature type="transmembrane region" description="Helical" evidence="1">
    <location>
        <begin position="79"/>
        <end position="97"/>
    </location>
</feature>
<feature type="transmembrane region" description="Helical" evidence="1">
    <location>
        <begin position="12"/>
        <end position="34"/>
    </location>
</feature>
<feature type="transmembrane region" description="Helical" evidence="1">
    <location>
        <begin position="150"/>
        <end position="169"/>
    </location>
</feature>
<feature type="transmembrane region" description="Helical" evidence="1">
    <location>
        <begin position="189"/>
        <end position="207"/>
    </location>
</feature>
<sequence length="237" mass="24820">MRELGVRSGPAAGLLAMLLVVVLGLVAGFLGYRFVGRPVDPAFALAREWGFGEVLFAVMTVWTVGLLVVIAARSRMPVAGVWAGAFAVLLADDRLTLHERYGPRLARRFGVDDASTGELVWLLVVALVVGAVMLVAHFRASPEGRAFSAVLVLLTVALFGIGVVLDWLHGFLENPLAIVVTALEDGGELAVMSVVVAYVFAVAFTGHRPVVDGLLGRLTGASPPARAGREASAAPVG</sequence>
<comment type="caution">
    <text evidence="2">The sequence shown here is derived from an EMBL/GenBank/DDBJ whole genome shotgun (WGS) entry which is preliminary data.</text>
</comment>
<keyword evidence="3" id="KW-1185">Reference proteome</keyword>
<keyword evidence="1" id="KW-1133">Transmembrane helix</keyword>
<name>A0ABP4V751_9MICO</name>
<protein>
    <submittedName>
        <fullName evidence="2">Uncharacterized protein</fullName>
    </submittedName>
</protein>
<dbReference type="Proteomes" id="UP001501138">
    <property type="component" value="Unassembled WGS sequence"/>
</dbReference>
<evidence type="ECO:0000313" key="3">
    <source>
        <dbReference type="Proteomes" id="UP001501138"/>
    </source>
</evidence>
<reference evidence="3" key="1">
    <citation type="journal article" date="2019" name="Int. J. Syst. Evol. Microbiol.">
        <title>The Global Catalogue of Microorganisms (GCM) 10K type strain sequencing project: providing services to taxonomists for standard genome sequencing and annotation.</title>
        <authorList>
            <consortium name="The Broad Institute Genomics Platform"/>
            <consortium name="The Broad Institute Genome Sequencing Center for Infectious Disease"/>
            <person name="Wu L."/>
            <person name="Ma J."/>
        </authorList>
    </citation>
    <scope>NUCLEOTIDE SEQUENCE [LARGE SCALE GENOMIC DNA]</scope>
    <source>
        <strain evidence="3">JCM 15589</strain>
    </source>
</reference>
<accession>A0ABP4V751</accession>
<dbReference type="EMBL" id="BAAAPM010000003">
    <property type="protein sequence ID" value="GAA1719160.1"/>
    <property type="molecule type" value="Genomic_DNA"/>
</dbReference>
<organism evidence="2 3">
    <name type="scientific">Isoptericola hypogeus</name>
    <dbReference type="NCBI Taxonomy" id="300179"/>
    <lineage>
        <taxon>Bacteria</taxon>
        <taxon>Bacillati</taxon>
        <taxon>Actinomycetota</taxon>
        <taxon>Actinomycetes</taxon>
        <taxon>Micrococcales</taxon>
        <taxon>Promicromonosporaceae</taxon>
        <taxon>Isoptericola</taxon>
    </lineage>
</organism>
<keyword evidence="1" id="KW-0472">Membrane</keyword>
<gene>
    <name evidence="2" type="ORF">GCM10009809_13740</name>
</gene>